<gene>
    <name evidence="3" type="ORF">HannXRQ_Chr15g0475191</name>
    <name evidence="2" type="ORF">HanXRQr2_Chr15g0685861</name>
</gene>
<evidence type="ECO:0000313" key="3">
    <source>
        <dbReference type="EMBL" id="OTF94720.1"/>
    </source>
</evidence>
<evidence type="ECO:0000256" key="1">
    <source>
        <dbReference type="SAM" id="Phobius"/>
    </source>
</evidence>
<reference evidence="3" key="2">
    <citation type="submission" date="2017-02" db="EMBL/GenBank/DDBJ databases">
        <title>Sunflower complete genome.</title>
        <authorList>
            <person name="Langlade N."/>
            <person name="Munos S."/>
        </authorList>
    </citation>
    <scope>NUCLEOTIDE SEQUENCE [LARGE SCALE GENOMIC DNA]</scope>
    <source>
        <tissue evidence="3">Leaves</tissue>
    </source>
</reference>
<dbReference type="InParanoid" id="A0A251SBD8"/>
<keyword evidence="1" id="KW-0812">Transmembrane</keyword>
<dbReference type="Gramene" id="mRNA:HanXRQr2_Chr15g0685861">
    <property type="protein sequence ID" value="mRNA:HanXRQr2_Chr15g0685861"/>
    <property type="gene ID" value="HanXRQr2_Chr15g0685861"/>
</dbReference>
<proteinExistence type="predicted"/>
<keyword evidence="1" id="KW-1133">Transmembrane helix</keyword>
<evidence type="ECO:0000313" key="2">
    <source>
        <dbReference type="EMBL" id="KAF5763907.1"/>
    </source>
</evidence>
<evidence type="ECO:0000313" key="4">
    <source>
        <dbReference type="Proteomes" id="UP000215914"/>
    </source>
</evidence>
<dbReference type="AlphaFoldDB" id="A0A251SBD8"/>
<accession>A0A251SBD8</accession>
<dbReference type="EMBL" id="MNCJ02000330">
    <property type="protein sequence ID" value="KAF5763907.1"/>
    <property type="molecule type" value="Genomic_DNA"/>
</dbReference>
<protein>
    <submittedName>
        <fullName evidence="3">Uncharacterized protein</fullName>
    </submittedName>
</protein>
<keyword evidence="4" id="KW-1185">Reference proteome</keyword>
<reference evidence="2 4" key="1">
    <citation type="journal article" date="2017" name="Nature">
        <title>The sunflower genome provides insights into oil metabolism, flowering and Asterid evolution.</title>
        <authorList>
            <person name="Badouin H."/>
            <person name="Gouzy J."/>
            <person name="Grassa C.J."/>
            <person name="Murat F."/>
            <person name="Staton S.E."/>
            <person name="Cottret L."/>
            <person name="Lelandais-Briere C."/>
            <person name="Owens G.L."/>
            <person name="Carrere S."/>
            <person name="Mayjonade B."/>
            <person name="Legrand L."/>
            <person name="Gill N."/>
            <person name="Kane N.C."/>
            <person name="Bowers J.E."/>
            <person name="Hubner S."/>
            <person name="Bellec A."/>
            <person name="Berard A."/>
            <person name="Berges H."/>
            <person name="Blanchet N."/>
            <person name="Boniface M.C."/>
            <person name="Brunel D."/>
            <person name="Catrice O."/>
            <person name="Chaidir N."/>
            <person name="Claudel C."/>
            <person name="Donnadieu C."/>
            <person name="Faraut T."/>
            <person name="Fievet G."/>
            <person name="Helmstetter N."/>
            <person name="King M."/>
            <person name="Knapp S.J."/>
            <person name="Lai Z."/>
            <person name="Le Paslier M.C."/>
            <person name="Lippi Y."/>
            <person name="Lorenzon L."/>
            <person name="Mandel J.R."/>
            <person name="Marage G."/>
            <person name="Marchand G."/>
            <person name="Marquand E."/>
            <person name="Bret-Mestries E."/>
            <person name="Morien E."/>
            <person name="Nambeesan S."/>
            <person name="Nguyen T."/>
            <person name="Pegot-Espagnet P."/>
            <person name="Pouilly N."/>
            <person name="Raftis F."/>
            <person name="Sallet E."/>
            <person name="Schiex T."/>
            <person name="Thomas J."/>
            <person name="Vandecasteele C."/>
            <person name="Vares D."/>
            <person name="Vear F."/>
            <person name="Vautrin S."/>
            <person name="Crespi M."/>
            <person name="Mangin B."/>
            <person name="Burke J.M."/>
            <person name="Salse J."/>
            <person name="Munos S."/>
            <person name="Vincourt P."/>
            <person name="Rieseberg L.H."/>
            <person name="Langlade N.B."/>
        </authorList>
    </citation>
    <scope>NUCLEOTIDE SEQUENCE [LARGE SCALE GENOMIC DNA]</scope>
    <source>
        <strain evidence="4">cv. SF193</strain>
        <tissue evidence="2">Leaves</tissue>
    </source>
</reference>
<reference evidence="2" key="3">
    <citation type="submission" date="2020-06" db="EMBL/GenBank/DDBJ databases">
        <title>Helianthus annuus Genome sequencing and assembly Release 2.</title>
        <authorList>
            <person name="Gouzy J."/>
            <person name="Langlade N."/>
            <person name="Munos S."/>
        </authorList>
    </citation>
    <scope>NUCLEOTIDE SEQUENCE</scope>
    <source>
        <tissue evidence="2">Leaves</tissue>
    </source>
</reference>
<sequence length="65" mass="7247">MGLALQASHLTMTLLVGYIVGSHNISSTFSLVRRAALEKSYRFSNMSMSLQQKGLVIQEERPVSY</sequence>
<organism evidence="3 4">
    <name type="scientific">Helianthus annuus</name>
    <name type="common">Common sunflower</name>
    <dbReference type="NCBI Taxonomy" id="4232"/>
    <lineage>
        <taxon>Eukaryota</taxon>
        <taxon>Viridiplantae</taxon>
        <taxon>Streptophyta</taxon>
        <taxon>Embryophyta</taxon>
        <taxon>Tracheophyta</taxon>
        <taxon>Spermatophyta</taxon>
        <taxon>Magnoliopsida</taxon>
        <taxon>eudicotyledons</taxon>
        <taxon>Gunneridae</taxon>
        <taxon>Pentapetalae</taxon>
        <taxon>asterids</taxon>
        <taxon>campanulids</taxon>
        <taxon>Asterales</taxon>
        <taxon>Asteraceae</taxon>
        <taxon>Asteroideae</taxon>
        <taxon>Heliantheae alliance</taxon>
        <taxon>Heliantheae</taxon>
        <taxon>Helianthus</taxon>
    </lineage>
</organism>
<keyword evidence="1" id="KW-0472">Membrane</keyword>
<feature type="transmembrane region" description="Helical" evidence="1">
    <location>
        <begin position="12"/>
        <end position="32"/>
    </location>
</feature>
<name>A0A251SBD8_HELAN</name>
<dbReference type="Proteomes" id="UP000215914">
    <property type="component" value="Chromosome 15"/>
</dbReference>
<dbReference type="EMBL" id="CM007904">
    <property type="protein sequence ID" value="OTF94720.1"/>
    <property type="molecule type" value="Genomic_DNA"/>
</dbReference>